<protein>
    <submittedName>
        <fullName evidence="7">MFS general substrate transporter</fullName>
    </submittedName>
</protein>
<dbReference type="EMBL" id="NBII01000003">
    <property type="protein sequence ID" value="PAV21062.1"/>
    <property type="molecule type" value="Genomic_DNA"/>
</dbReference>
<feature type="transmembrane region" description="Helical" evidence="6">
    <location>
        <begin position="22"/>
        <end position="43"/>
    </location>
</feature>
<dbReference type="Proteomes" id="UP000217199">
    <property type="component" value="Unassembled WGS sequence"/>
</dbReference>
<comment type="subcellular location">
    <subcellularLocation>
        <location evidence="1">Membrane</location>
        <topology evidence="1">Multi-pass membrane protein</topology>
    </subcellularLocation>
</comment>
<evidence type="ECO:0000256" key="6">
    <source>
        <dbReference type="SAM" id="Phobius"/>
    </source>
</evidence>
<evidence type="ECO:0000256" key="3">
    <source>
        <dbReference type="ARBA" id="ARBA00022692"/>
    </source>
</evidence>
<comment type="caution">
    <text evidence="7">The sequence shown here is derived from an EMBL/GenBank/DDBJ whole genome shotgun (WGS) entry which is preliminary data.</text>
</comment>
<dbReference type="STRING" id="2282107.A0A286UNC5"/>
<sequence length="158" mass="17676">MIPTIVGTIMLVALNDSGKKGALLFATWIIGFYGCSLALLYAYNASNTAGHTKKATINALTLSAFSLGNVIGTETFLPKDAPDYLPGKISILALLASQFFFSFLIRWINMRLNAKKRAYIEVLKQRNGWTDEDVKREREKHAFLDLTDKQNPYFVYTG</sequence>
<dbReference type="PANTHER" id="PTHR43791:SF36">
    <property type="entry name" value="TRANSPORTER, PUTATIVE (AFU_ORTHOLOGUE AFUA_6G08340)-RELATED"/>
    <property type="match status" value="1"/>
</dbReference>
<dbReference type="OrthoDB" id="6730379at2759"/>
<evidence type="ECO:0000313" key="7">
    <source>
        <dbReference type="EMBL" id="PAV21062.1"/>
    </source>
</evidence>
<dbReference type="InParanoid" id="A0A286UNC5"/>
<keyword evidence="5 6" id="KW-0472">Membrane</keyword>
<organism evidence="7 8">
    <name type="scientific">Pyrrhoderma noxium</name>
    <dbReference type="NCBI Taxonomy" id="2282107"/>
    <lineage>
        <taxon>Eukaryota</taxon>
        <taxon>Fungi</taxon>
        <taxon>Dikarya</taxon>
        <taxon>Basidiomycota</taxon>
        <taxon>Agaricomycotina</taxon>
        <taxon>Agaricomycetes</taxon>
        <taxon>Hymenochaetales</taxon>
        <taxon>Hymenochaetaceae</taxon>
        <taxon>Pyrrhoderma</taxon>
    </lineage>
</organism>
<reference evidence="7 8" key="1">
    <citation type="journal article" date="2017" name="Mol. Ecol.">
        <title>Comparative and population genomic landscape of Phellinus noxius: A hypervariable fungus causing root rot in trees.</title>
        <authorList>
            <person name="Chung C.L."/>
            <person name="Lee T.J."/>
            <person name="Akiba M."/>
            <person name="Lee H.H."/>
            <person name="Kuo T.H."/>
            <person name="Liu D."/>
            <person name="Ke H.M."/>
            <person name="Yokoi T."/>
            <person name="Roa M.B."/>
            <person name="Lu M.J."/>
            <person name="Chang Y.Y."/>
            <person name="Ann P.J."/>
            <person name="Tsai J.N."/>
            <person name="Chen C.Y."/>
            <person name="Tzean S.S."/>
            <person name="Ota Y."/>
            <person name="Hattori T."/>
            <person name="Sahashi N."/>
            <person name="Liou R.F."/>
            <person name="Kikuchi T."/>
            <person name="Tsai I.J."/>
        </authorList>
    </citation>
    <scope>NUCLEOTIDE SEQUENCE [LARGE SCALE GENOMIC DNA]</scope>
    <source>
        <strain evidence="7 8">FFPRI411160</strain>
    </source>
</reference>
<dbReference type="PANTHER" id="PTHR43791">
    <property type="entry name" value="PERMEASE-RELATED"/>
    <property type="match status" value="1"/>
</dbReference>
<keyword evidence="3 6" id="KW-0812">Transmembrane</keyword>
<keyword evidence="8" id="KW-1185">Reference proteome</keyword>
<proteinExistence type="predicted"/>
<dbReference type="InterPro" id="IPR036259">
    <property type="entry name" value="MFS_trans_sf"/>
</dbReference>
<keyword evidence="2" id="KW-0813">Transport</keyword>
<evidence type="ECO:0000256" key="5">
    <source>
        <dbReference type="ARBA" id="ARBA00023136"/>
    </source>
</evidence>
<gene>
    <name evidence="7" type="ORF">PNOK_0368900</name>
</gene>
<dbReference type="SUPFAM" id="SSF103473">
    <property type="entry name" value="MFS general substrate transporter"/>
    <property type="match status" value="1"/>
</dbReference>
<evidence type="ECO:0000256" key="2">
    <source>
        <dbReference type="ARBA" id="ARBA00022448"/>
    </source>
</evidence>
<dbReference type="GO" id="GO:0016020">
    <property type="term" value="C:membrane"/>
    <property type="evidence" value="ECO:0007669"/>
    <property type="project" value="UniProtKB-SubCell"/>
</dbReference>
<name>A0A286UNC5_9AGAM</name>
<dbReference type="AlphaFoldDB" id="A0A286UNC5"/>
<accession>A0A286UNC5</accession>
<evidence type="ECO:0000256" key="4">
    <source>
        <dbReference type="ARBA" id="ARBA00022989"/>
    </source>
</evidence>
<keyword evidence="4 6" id="KW-1133">Transmembrane helix</keyword>
<evidence type="ECO:0000256" key="1">
    <source>
        <dbReference type="ARBA" id="ARBA00004141"/>
    </source>
</evidence>
<evidence type="ECO:0000313" key="8">
    <source>
        <dbReference type="Proteomes" id="UP000217199"/>
    </source>
</evidence>
<dbReference type="GO" id="GO:0022857">
    <property type="term" value="F:transmembrane transporter activity"/>
    <property type="evidence" value="ECO:0007669"/>
    <property type="project" value="TreeGrafter"/>
</dbReference>
<feature type="transmembrane region" description="Helical" evidence="6">
    <location>
        <begin position="89"/>
        <end position="108"/>
    </location>
</feature>